<dbReference type="GO" id="GO:0005524">
    <property type="term" value="F:ATP binding"/>
    <property type="evidence" value="ECO:0007669"/>
    <property type="project" value="UniProtKB-KW"/>
</dbReference>
<protein>
    <recommendedName>
        <fullName evidence="11">Carnitine transport ATP-binding protein OpuCA</fullName>
        <ecNumber evidence="10">7.6.2.9</ecNumber>
    </recommendedName>
</protein>
<dbReference type="Proteomes" id="UP000282892">
    <property type="component" value="Chromosome"/>
</dbReference>
<dbReference type="SMART" id="SM00382">
    <property type="entry name" value="AAA"/>
    <property type="match status" value="1"/>
</dbReference>
<dbReference type="InterPro" id="IPR017871">
    <property type="entry name" value="ABC_transporter-like_CS"/>
</dbReference>
<gene>
    <name evidence="13" type="ORF">CHR53_16925</name>
</gene>
<dbReference type="PROSITE" id="PS50893">
    <property type="entry name" value="ABC_TRANSPORTER_2"/>
    <property type="match status" value="1"/>
</dbReference>
<evidence type="ECO:0000313" key="13">
    <source>
        <dbReference type="EMBL" id="AZU62810.1"/>
    </source>
</evidence>
<dbReference type="PANTHER" id="PTHR42781:SF5">
    <property type="entry name" value="PUTRESCINE TRANSPORT ATP-BINDING PROTEIN POTG"/>
    <property type="match status" value="1"/>
</dbReference>
<dbReference type="InterPro" id="IPR027417">
    <property type="entry name" value="P-loop_NTPase"/>
</dbReference>
<keyword evidence="7" id="KW-0472">Membrane</keyword>
<evidence type="ECO:0000256" key="1">
    <source>
        <dbReference type="ARBA" id="ARBA00022448"/>
    </source>
</evidence>
<dbReference type="GO" id="GO:0043190">
    <property type="term" value="C:ATP-binding cassette (ABC) transporter complex"/>
    <property type="evidence" value="ECO:0007669"/>
    <property type="project" value="InterPro"/>
</dbReference>
<organism evidence="13 14">
    <name type="scientific">Neobacillus mesonae</name>
    <dbReference type="NCBI Taxonomy" id="1193713"/>
    <lineage>
        <taxon>Bacteria</taxon>
        <taxon>Bacillati</taxon>
        <taxon>Bacillota</taxon>
        <taxon>Bacilli</taxon>
        <taxon>Bacillales</taxon>
        <taxon>Bacillaceae</taxon>
        <taxon>Neobacillus</taxon>
    </lineage>
</organism>
<comment type="subunit">
    <text evidence="9">The complex is composed of two ATP-binding proteins (OpuCA), two transmembrane proteins (OpuCB and OpuCD) and a solute-binding protein (OpuCC).</text>
</comment>
<keyword evidence="1" id="KW-0813">Transport</keyword>
<keyword evidence="5 13" id="KW-0067">ATP-binding</keyword>
<dbReference type="EC" id="7.6.2.9" evidence="10"/>
<dbReference type="EMBL" id="CP022572">
    <property type="protein sequence ID" value="AZU62810.1"/>
    <property type="molecule type" value="Genomic_DNA"/>
</dbReference>
<dbReference type="GO" id="GO:0015418">
    <property type="term" value="F:ABC-type quaternary ammonium compound transporting activity"/>
    <property type="evidence" value="ECO:0007669"/>
    <property type="project" value="UniProtKB-EC"/>
</dbReference>
<dbReference type="PANTHER" id="PTHR42781">
    <property type="entry name" value="SPERMIDINE/PUTRESCINE IMPORT ATP-BINDING PROTEIN POTA"/>
    <property type="match status" value="1"/>
</dbReference>
<dbReference type="PROSITE" id="PS00211">
    <property type="entry name" value="ABC_TRANSPORTER_1"/>
    <property type="match status" value="1"/>
</dbReference>
<evidence type="ECO:0000256" key="9">
    <source>
        <dbReference type="ARBA" id="ARBA00063934"/>
    </source>
</evidence>
<dbReference type="InterPro" id="IPR003439">
    <property type="entry name" value="ABC_transporter-like_ATP-bd"/>
</dbReference>
<dbReference type="STRING" id="1193713.GCA_001636315_00213"/>
<proteinExistence type="predicted"/>
<dbReference type="KEGG" id="nmk:CHR53_16925"/>
<dbReference type="AlphaFoldDB" id="A0A3Q9QW65"/>
<keyword evidence="3" id="KW-0997">Cell inner membrane</keyword>
<keyword evidence="4" id="KW-0547">Nucleotide-binding</keyword>
<dbReference type="InterPro" id="IPR003593">
    <property type="entry name" value="AAA+_ATPase"/>
</dbReference>
<keyword evidence="14" id="KW-1185">Reference proteome</keyword>
<evidence type="ECO:0000256" key="10">
    <source>
        <dbReference type="ARBA" id="ARBA00066388"/>
    </source>
</evidence>
<evidence type="ECO:0000313" key="14">
    <source>
        <dbReference type="Proteomes" id="UP000282892"/>
    </source>
</evidence>
<dbReference type="InterPro" id="IPR050093">
    <property type="entry name" value="ABC_SmlMolc_Importer"/>
</dbReference>
<dbReference type="InterPro" id="IPR008995">
    <property type="entry name" value="Mo/tungstate-bd_C_term_dom"/>
</dbReference>
<accession>A0A3Q9QW65</accession>
<dbReference type="Gene3D" id="3.40.50.300">
    <property type="entry name" value="P-loop containing nucleotide triphosphate hydrolases"/>
    <property type="match status" value="1"/>
</dbReference>
<reference evidence="13 14" key="1">
    <citation type="submission" date="2017-07" db="EMBL/GenBank/DDBJ databases">
        <title>The complete genome sequence of Bacillus mesonae strain H20-5, an efficient strain improving plant abiotic stress resistance.</title>
        <authorList>
            <person name="Kim S.Y."/>
            <person name="Song H."/>
            <person name="Sang M.K."/>
            <person name="Weon H.-Y."/>
            <person name="Song J."/>
        </authorList>
    </citation>
    <scope>NUCLEOTIDE SEQUENCE [LARGE SCALE GENOMIC DNA]</scope>
    <source>
        <strain evidence="13 14">H20-5</strain>
    </source>
</reference>
<dbReference type="Pfam" id="PF00005">
    <property type="entry name" value="ABC_tran"/>
    <property type="match status" value="1"/>
</dbReference>
<comment type="catalytic activity">
    <reaction evidence="8">
        <text>a quaternary ammonium(out) + ATP + H2O = a quaternary ammonium(in) + ADP + phosphate + H(+)</text>
        <dbReference type="Rhea" id="RHEA:11036"/>
        <dbReference type="ChEBI" id="CHEBI:15377"/>
        <dbReference type="ChEBI" id="CHEBI:15378"/>
        <dbReference type="ChEBI" id="CHEBI:30616"/>
        <dbReference type="ChEBI" id="CHEBI:35267"/>
        <dbReference type="ChEBI" id="CHEBI:43474"/>
        <dbReference type="ChEBI" id="CHEBI:456216"/>
        <dbReference type="EC" id="7.6.2.9"/>
    </reaction>
</comment>
<feature type="domain" description="ABC transporter" evidence="12">
    <location>
        <begin position="4"/>
        <end position="235"/>
    </location>
</feature>
<evidence type="ECO:0000259" key="12">
    <source>
        <dbReference type="PROSITE" id="PS50893"/>
    </source>
</evidence>
<dbReference type="OrthoDB" id="9802264at2"/>
<evidence type="ECO:0000256" key="11">
    <source>
        <dbReference type="ARBA" id="ARBA00070305"/>
    </source>
</evidence>
<dbReference type="Pfam" id="PF08402">
    <property type="entry name" value="TOBE_2"/>
    <property type="match status" value="1"/>
</dbReference>
<evidence type="ECO:0000256" key="6">
    <source>
        <dbReference type="ARBA" id="ARBA00022967"/>
    </source>
</evidence>
<dbReference type="SUPFAM" id="SSF52540">
    <property type="entry name" value="P-loop containing nucleoside triphosphate hydrolases"/>
    <property type="match status" value="1"/>
</dbReference>
<evidence type="ECO:0000256" key="5">
    <source>
        <dbReference type="ARBA" id="ARBA00022840"/>
    </source>
</evidence>
<evidence type="ECO:0000256" key="8">
    <source>
        <dbReference type="ARBA" id="ARBA00052482"/>
    </source>
</evidence>
<evidence type="ECO:0000256" key="2">
    <source>
        <dbReference type="ARBA" id="ARBA00022475"/>
    </source>
</evidence>
<dbReference type="InterPro" id="IPR013611">
    <property type="entry name" value="Transp-assoc_OB_typ2"/>
</dbReference>
<dbReference type="RefSeq" id="WP_127487635.1">
    <property type="nucleotide sequence ID" value="NZ_CP022572.1"/>
</dbReference>
<dbReference type="SUPFAM" id="SSF50331">
    <property type="entry name" value="MOP-like"/>
    <property type="match status" value="1"/>
</dbReference>
<dbReference type="FunFam" id="3.40.50.300:FF:000425">
    <property type="entry name" value="Probable ABC transporter, ATP-binding subunit"/>
    <property type="match status" value="1"/>
</dbReference>
<evidence type="ECO:0000256" key="7">
    <source>
        <dbReference type="ARBA" id="ARBA00023136"/>
    </source>
</evidence>
<keyword evidence="2" id="KW-1003">Cell membrane</keyword>
<evidence type="ECO:0000256" key="4">
    <source>
        <dbReference type="ARBA" id="ARBA00022741"/>
    </source>
</evidence>
<name>A0A3Q9QW65_9BACI</name>
<evidence type="ECO:0000256" key="3">
    <source>
        <dbReference type="ARBA" id="ARBA00022519"/>
    </source>
</evidence>
<keyword evidence="6" id="KW-1278">Translocase</keyword>
<sequence>MEFLEIQNVTKTFGKFVALDHINFSVRKKEFVCLLGPSGCGKTTLLRIIAGLEDPNIGSKVLLEGKDISAQPPSKRNFGIVFQSYALFPNLNAYQNIAYGLKNKKLPKKEIDERVREALSLVNLEHIKDRYPSQLSGGQQQRIALARAIALSPSFLLLDEPLSALDAKVRLKLRTEIRNLQEKLGVTTIMVTHDQEEALTMADKIVVMNNAQIEQIGTPQEIYEYPETPFVADFIGTVNMLTQEGTSMAIRPEHIQIAEQKTPSSIATIVKDLEFRGAFYRLFLQINEQDEYSVTNGLLAVDVPTSMINKLSIQKYSTIYAELPQSHLVTY</sequence>
<dbReference type="GO" id="GO:0016887">
    <property type="term" value="F:ATP hydrolysis activity"/>
    <property type="evidence" value="ECO:0007669"/>
    <property type="project" value="InterPro"/>
</dbReference>